<evidence type="ECO:0000313" key="2">
    <source>
        <dbReference type="Proteomes" id="UP001356427"/>
    </source>
</evidence>
<dbReference type="AlphaFoldDB" id="A0AAN8LEC9"/>
<evidence type="ECO:0000313" key="1">
    <source>
        <dbReference type="EMBL" id="KAK6309120.1"/>
    </source>
</evidence>
<comment type="caution">
    <text evidence="1">The sequence shown here is derived from an EMBL/GenBank/DDBJ whole genome shotgun (WGS) entry which is preliminary data.</text>
</comment>
<gene>
    <name evidence="1" type="ORF">J4Q44_G00205830</name>
</gene>
<reference evidence="1 2" key="1">
    <citation type="submission" date="2021-04" db="EMBL/GenBank/DDBJ databases">
        <authorList>
            <person name="De Guttry C."/>
            <person name="Zahm M."/>
            <person name="Klopp C."/>
            <person name="Cabau C."/>
            <person name="Louis A."/>
            <person name="Berthelot C."/>
            <person name="Parey E."/>
            <person name="Roest Crollius H."/>
            <person name="Montfort J."/>
            <person name="Robinson-Rechavi M."/>
            <person name="Bucao C."/>
            <person name="Bouchez O."/>
            <person name="Gislard M."/>
            <person name="Lluch J."/>
            <person name="Milhes M."/>
            <person name="Lampietro C."/>
            <person name="Lopez Roques C."/>
            <person name="Donnadieu C."/>
            <person name="Braasch I."/>
            <person name="Desvignes T."/>
            <person name="Postlethwait J."/>
            <person name="Bobe J."/>
            <person name="Wedekind C."/>
            <person name="Guiguen Y."/>
        </authorList>
    </citation>
    <scope>NUCLEOTIDE SEQUENCE [LARGE SCALE GENOMIC DNA]</scope>
    <source>
        <strain evidence="1">Cs_M1</strain>
        <tissue evidence="1">Blood</tissue>
    </source>
</reference>
<sequence>MGSEKKVNPGRNRSRTLSSESLSMSYESILSIQSLSEVENPWKGITLNRCIVLAIIIVLVSSGVNEVHDALEVFLEENDLTQMLLGGTDLQPDGTAQPAATLWDSLLSWGSDDGRKGKPKRRGGVLRIRNRDVSDKGLLKE</sequence>
<dbReference type="Pfam" id="PF15312">
    <property type="entry name" value="JSRP"/>
    <property type="match status" value="1"/>
</dbReference>
<protein>
    <submittedName>
        <fullName evidence="1">Uncharacterized protein</fullName>
    </submittedName>
</protein>
<proteinExistence type="predicted"/>
<keyword evidence="2" id="KW-1185">Reference proteome</keyword>
<dbReference type="EMBL" id="JAGTTL010000018">
    <property type="protein sequence ID" value="KAK6309120.1"/>
    <property type="molecule type" value="Genomic_DNA"/>
</dbReference>
<name>A0AAN8LEC9_9TELE</name>
<accession>A0AAN8LEC9</accession>
<dbReference type="InterPro" id="IPR026178">
    <property type="entry name" value="JSRP1"/>
</dbReference>
<dbReference type="Proteomes" id="UP001356427">
    <property type="component" value="Unassembled WGS sequence"/>
</dbReference>
<organism evidence="1 2">
    <name type="scientific">Coregonus suidteri</name>
    <dbReference type="NCBI Taxonomy" id="861788"/>
    <lineage>
        <taxon>Eukaryota</taxon>
        <taxon>Metazoa</taxon>
        <taxon>Chordata</taxon>
        <taxon>Craniata</taxon>
        <taxon>Vertebrata</taxon>
        <taxon>Euteleostomi</taxon>
        <taxon>Actinopterygii</taxon>
        <taxon>Neopterygii</taxon>
        <taxon>Teleostei</taxon>
        <taxon>Protacanthopterygii</taxon>
        <taxon>Salmoniformes</taxon>
        <taxon>Salmonidae</taxon>
        <taxon>Coregoninae</taxon>
        <taxon>Coregonus</taxon>
    </lineage>
</organism>